<dbReference type="EMBL" id="JAINUF010000009">
    <property type="protein sequence ID" value="KAJ8350887.1"/>
    <property type="molecule type" value="Genomic_DNA"/>
</dbReference>
<sequence length="106" mass="11465">MATPCPRQVTGSRRPCADEPGCVRPAGLMTETRKADNGPRRLWTASISLISTHLSTGPAGVLNTLRQVLNTVRFPQEKLGDYGCGVRECRGLISFPRTGFVYGANC</sequence>
<gene>
    <name evidence="1" type="ORF">SKAU_G00260170</name>
</gene>
<comment type="caution">
    <text evidence="1">The sequence shown here is derived from an EMBL/GenBank/DDBJ whole genome shotgun (WGS) entry which is preliminary data.</text>
</comment>
<name>A0A9Q1IST2_SYNKA</name>
<dbReference type="Proteomes" id="UP001152622">
    <property type="component" value="Chromosome 9"/>
</dbReference>
<evidence type="ECO:0000313" key="2">
    <source>
        <dbReference type="Proteomes" id="UP001152622"/>
    </source>
</evidence>
<keyword evidence="2" id="KW-1185">Reference proteome</keyword>
<proteinExistence type="predicted"/>
<evidence type="ECO:0000313" key="1">
    <source>
        <dbReference type="EMBL" id="KAJ8350887.1"/>
    </source>
</evidence>
<organism evidence="1 2">
    <name type="scientific">Synaphobranchus kaupii</name>
    <name type="common">Kaup's arrowtooth eel</name>
    <dbReference type="NCBI Taxonomy" id="118154"/>
    <lineage>
        <taxon>Eukaryota</taxon>
        <taxon>Metazoa</taxon>
        <taxon>Chordata</taxon>
        <taxon>Craniata</taxon>
        <taxon>Vertebrata</taxon>
        <taxon>Euteleostomi</taxon>
        <taxon>Actinopterygii</taxon>
        <taxon>Neopterygii</taxon>
        <taxon>Teleostei</taxon>
        <taxon>Anguilliformes</taxon>
        <taxon>Synaphobranchidae</taxon>
        <taxon>Synaphobranchus</taxon>
    </lineage>
</organism>
<dbReference type="AlphaFoldDB" id="A0A9Q1IST2"/>
<reference evidence="1" key="1">
    <citation type="journal article" date="2023" name="Science">
        <title>Genome structures resolve the early diversification of teleost fishes.</title>
        <authorList>
            <person name="Parey E."/>
            <person name="Louis A."/>
            <person name="Montfort J."/>
            <person name="Bouchez O."/>
            <person name="Roques C."/>
            <person name="Iampietro C."/>
            <person name="Lluch J."/>
            <person name="Castinel A."/>
            <person name="Donnadieu C."/>
            <person name="Desvignes T."/>
            <person name="Floi Bucao C."/>
            <person name="Jouanno E."/>
            <person name="Wen M."/>
            <person name="Mejri S."/>
            <person name="Dirks R."/>
            <person name="Jansen H."/>
            <person name="Henkel C."/>
            <person name="Chen W.J."/>
            <person name="Zahm M."/>
            <person name="Cabau C."/>
            <person name="Klopp C."/>
            <person name="Thompson A.W."/>
            <person name="Robinson-Rechavi M."/>
            <person name="Braasch I."/>
            <person name="Lecointre G."/>
            <person name="Bobe J."/>
            <person name="Postlethwait J.H."/>
            <person name="Berthelot C."/>
            <person name="Roest Crollius H."/>
            <person name="Guiguen Y."/>
        </authorList>
    </citation>
    <scope>NUCLEOTIDE SEQUENCE</scope>
    <source>
        <strain evidence="1">WJC10195</strain>
    </source>
</reference>
<protein>
    <submittedName>
        <fullName evidence="1">Uncharacterized protein</fullName>
    </submittedName>
</protein>
<accession>A0A9Q1IST2</accession>